<accession>A0AAN8MLM5</accession>
<feature type="region of interest" description="Disordered" evidence="1">
    <location>
        <begin position="201"/>
        <end position="256"/>
    </location>
</feature>
<reference evidence="3 4" key="1">
    <citation type="submission" date="2019-10" db="EMBL/GenBank/DDBJ databases">
        <authorList>
            <person name="Palmer J.M."/>
        </authorList>
    </citation>
    <scope>NUCLEOTIDE SEQUENCE [LARGE SCALE GENOMIC DNA]</scope>
    <source>
        <strain evidence="3 4">TWF718</strain>
    </source>
</reference>
<protein>
    <submittedName>
        <fullName evidence="3">Uncharacterized protein</fullName>
    </submittedName>
</protein>
<evidence type="ECO:0000313" key="3">
    <source>
        <dbReference type="EMBL" id="KAK6339629.1"/>
    </source>
</evidence>
<keyword evidence="2" id="KW-0812">Transmembrane</keyword>
<gene>
    <name evidence="3" type="ORF">TWF718_009025</name>
</gene>
<dbReference type="Proteomes" id="UP001313282">
    <property type="component" value="Unassembled WGS sequence"/>
</dbReference>
<evidence type="ECO:0000256" key="1">
    <source>
        <dbReference type="SAM" id="MobiDB-lite"/>
    </source>
</evidence>
<feature type="compositionally biased region" description="Pro residues" evidence="1">
    <location>
        <begin position="205"/>
        <end position="218"/>
    </location>
</feature>
<keyword evidence="4" id="KW-1185">Reference proteome</keyword>
<feature type="transmembrane region" description="Helical" evidence="2">
    <location>
        <begin position="21"/>
        <end position="38"/>
    </location>
</feature>
<sequence>MVHSPLRTWDLDRMYHSSQSAILIFVIITATFTSYTNGACYFPDGSQSSDQPCDTSASNSMCCAVGTSCLMNGVCHSFTTVNQEYVSTYARGSCTDQSWGSSACINECIYEGTYDQWGPLIPCSNNFDAFFCYFQEGNNDGEHCEERSDVFTLFGGNSIRTTIGVGVTTEISTLRSIEISTEISTEVSIETSIRTSIATVFVTPSPSPSPTPNPPSVDTPPQNTRPNNIPESRTTTNASPTPTNISEPASSSNSGPNPVVIGGAVGGSVGAICLLLIAYLAYLLGKRRQADKMTPSQPMWQLPPDTGQAYRRYPTDMAMLPMAVHRPPPAPVPPTPAFTPAAIPPPPLGGLPPGYTPYNPQLFGPPLT</sequence>
<comment type="caution">
    <text evidence="3">The sequence shown here is derived from an EMBL/GenBank/DDBJ whole genome shotgun (WGS) entry which is preliminary data.</text>
</comment>
<evidence type="ECO:0000313" key="4">
    <source>
        <dbReference type="Proteomes" id="UP001313282"/>
    </source>
</evidence>
<feature type="compositionally biased region" description="Polar residues" evidence="1">
    <location>
        <begin position="222"/>
        <end position="256"/>
    </location>
</feature>
<evidence type="ECO:0000256" key="2">
    <source>
        <dbReference type="SAM" id="Phobius"/>
    </source>
</evidence>
<feature type="transmembrane region" description="Helical" evidence="2">
    <location>
        <begin position="259"/>
        <end position="284"/>
    </location>
</feature>
<dbReference type="EMBL" id="JAVHNR010000006">
    <property type="protein sequence ID" value="KAK6339629.1"/>
    <property type="molecule type" value="Genomic_DNA"/>
</dbReference>
<organism evidence="3 4">
    <name type="scientific">Orbilia javanica</name>
    <dbReference type="NCBI Taxonomy" id="47235"/>
    <lineage>
        <taxon>Eukaryota</taxon>
        <taxon>Fungi</taxon>
        <taxon>Dikarya</taxon>
        <taxon>Ascomycota</taxon>
        <taxon>Pezizomycotina</taxon>
        <taxon>Orbiliomycetes</taxon>
        <taxon>Orbiliales</taxon>
        <taxon>Orbiliaceae</taxon>
        <taxon>Orbilia</taxon>
    </lineage>
</organism>
<name>A0AAN8MLM5_9PEZI</name>
<keyword evidence="2" id="KW-1133">Transmembrane helix</keyword>
<keyword evidence="2" id="KW-0472">Membrane</keyword>
<proteinExistence type="predicted"/>
<dbReference type="AlphaFoldDB" id="A0AAN8MLM5"/>